<dbReference type="EMBL" id="BSVB01000001">
    <property type="protein sequence ID" value="GMA93646.1"/>
    <property type="molecule type" value="Genomic_DNA"/>
</dbReference>
<evidence type="ECO:0000259" key="3">
    <source>
        <dbReference type="SMART" id="SM00829"/>
    </source>
</evidence>
<evidence type="ECO:0000256" key="1">
    <source>
        <dbReference type="ARBA" id="ARBA00022857"/>
    </source>
</evidence>
<dbReference type="Proteomes" id="UP001157034">
    <property type="component" value="Unassembled WGS sequence"/>
</dbReference>
<evidence type="ECO:0000313" key="4">
    <source>
        <dbReference type="EMBL" id="GMA93646.1"/>
    </source>
</evidence>
<keyword evidence="5" id="KW-1185">Reference proteome</keyword>
<organism evidence="4 5">
    <name type="scientific">Pseudolysinimonas kribbensis</name>
    <dbReference type="NCBI Taxonomy" id="433641"/>
    <lineage>
        <taxon>Bacteria</taxon>
        <taxon>Bacillati</taxon>
        <taxon>Actinomycetota</taxon>
        <taxon>Actinomycetes</taxon>
        <taxon>Micrococcales</taxon>
        <taxon>Microbacteriaceae</taxon>
        <taxon>Pseudolysinimonas</taxon>
    </lineage>
</organism>
<keyword evidence="1" id="KW-0521">NADP</keyword>
<dbReference type="SUPFAM" id="SSF50129">
    <property type="entry name" value="GroES-like"/>
    <property type="match status" value="1"/>
</dbReference>
<dbReference type="PANTHER" id="PTHR48106">
    <property type="entry name" value="QUINONE OXIDOREDUCTASE PIG3-RELATED"/>
    <property type="match status" value="1"/>
</dbReference>
<evidence type="ECO:0000313" key="5">
    <source>
        <dbReference type="Proteomes" id="UP001157034"/>
    </source>
</evidence>
<dbReference type="Gene3D" id="3.40.50.720">
    <property type="entry name" value="NAD(P)-binding Rossmann-like Domain"/>
    <property type="match status" value="1"/>
</dbReference>
<dbReference type="SUPFAM" id="SSF51735">
    <property type="entry name" value="NAD(P)-binding Rossmann-fold domains"/>
    <property type="match status" value="1"/>
</dbReference>
<accession>A0ABQ6K1L2</accession>
<dbReference type="InterPro" id="IPR011032">
    <property type="entry name" value="GroES-like_sf"/>
</dbReference>
<dbReference type="PANTHER" id="PTHR48106:SF13">
    <property type="entry name" value="QUINONE OXIDOREDUCTASE-RELATED"/>
    <property type="match status" value="1"/>
</dbReference>
<name>A0ABQ6K1L2_9MICO</name>
<protein>
    <submittedName>
        <fullName evidence="4">Oxidoreductase</fullName>
    </submittedName>
</protein>
<dbReference type="InterPro" id="IPR020843">
    <property type="entry name" value="ER"/>
</dbReference>
<dbReference type="InterPro" id="IPR036291">
    <property type="entry name" value="NAD(P)-bd_dom_sf"/>
</dbReference>
<comment type="caution">
    <text evidence="4">The sequence shown here is derived from an EMBL/GenBank/DDBJ whole genome shotgun (WGS) entry which is preliminary data.</text>
</comment>
<proteinExistence type="predicted"/>
<feature type="domain" description="Enoyl reductase (ER)" evidence="3">
    <location>
        <begin position="4"/>
        <end position="268"/>
    </location>
</feature>
<sequence length="270" mass="26387">MASGVHDPEGAKLPLAMATEGAGVVTAVGEGAVDAHGDPVAVGDALYGALSGAAAQEVTEKTAGLFRRPRNVDPAEAAGLLLVGATAAHALQAIGVRAGDTVLVHGASGSVGSIVTQLAIGRGARVIATASVGHHERLRGYAATPVVYGEGLADRVRALAPDGVDAAVDTVGTDEATTVSLELLPDPARFVSIANFSGAVQAAGGKLIGGGAGADPGREIRAAARPELAAALAAGSVQVPIARRFPLAAGADAYAFLAGGHAGGKVILEP</sequence>
<keyword evidence="2" id="KW-0560">Oxidoreductase</keyword>
<dbReference type="Pfam" id="PF13602">
    <property type="entry name" value="ADH_zinc_N_2"/>
    <property type="match status" value="1"/>
</dbReference>
<evidence type="ECO:0000256" key="2">
    <source>
        <dbReference type="ARBA" id="ARBA00023002"/>
    </source>
</evidence>
<dbReference type="SMART" id="SM00829">
    <property type="entry name" value="PKS_ER"/>
    <property type="match status" value="1"/>
</dbReference>
<reference evidence="5" key="1">
    <citation type="journal article" date="2019" name="Int. J. Syst. Evol. Microbiol.">
        <title>The Global Catalogue of Microorganisms (GCM) 10K type strain sequencing project: providing services to taxonomists for standard genome sequencing and annotation.</title>
        <authorList>
            <consortium name="The Broad Institute Genomics Platform"/>
            <consortium name="The Broad Institute Genome Sequencing Center for Infectious Disease"/>
            <person name="Wu L."/>
            <person name="Ma J."/>
        </authorList>
    </citation>
    <scope>NUCLEOTIDE SEQUENCE [LARGE SCALE GENOMIC DNA]</scope>
    <source>
        <strain evidence="5">NBRC 108894</strain>
    </source>
</reference>
<dbReference type="Gene3D" id="3.90.180.10">
    <property type="entry name" value="Medium-chain alcohol dehydrogenases, catalytic domain"/>
    <property type="match status" value="1"/>
</dbReference>
<gene>
    <name evidence="4" type="ORF">GCM10025881_04700</name>
</gene>